<sequence>METSAESPHAFPQEPLAYPTRLQIRGHPRAYQLYAYPTQRKPNTLVQLQTPIPAIVSYVLGPSWHNDLSDGQTIAVPQESWTKEDETALAFRMLRGGGAIMDVSYANNMWWLFGDGFDSAWTAAEQQKKYIFGWPKDGGVWVLHLPPLLEKHVRGEL</sequence>
<gene>
    <name evidence="1" type="ORF">EJ02DRAFT_325193</name>
</gene>
<keyword evidence="2" id="KW-1185">Reference proteome</keyword>
<protein>
    <submittedName>
        <fullName evidence="1">Uncharacterized protein</fullName>
    </submittedName>
</protein>
<feature type="non-terminal residue" evidence="1">
    <location>
        <position position="157"/>
    </location>
</feature>
<accession>A0A6A5SDQ7</accession>
<evidence type="ECO:0000313" key="2">
    <source>
        <dbReference type="Proteomes" id="UP000800038"/>
    </source>
</evidence>
<evidence type="ECO:0000313" key="1">
    <source>
        <dbReference type="EMBL" id="KAF1938133.1"/>
    </source>
</evidence>
<dbReference type="OrthoDB" id="3794999at2759"/>
<dbReference type="AlphaFoldDB" id="A0A6A5SDQ7"/>
<proteinExistence type="predicted"/>
<reference evidence="1" key="1">
    <citation type="journal article" date="2020" name="Stud. Mycol.">
        <title>101 Dothideomycetes genomes: a test case for predicting lifestyles and emergence of pathogens.</title>
        <authorList>
            <person name="Haridas S."/>
            <person name="Albert R."/>
            <person name="Binder M."/>
            <person name="Bloem J."/>
            <person name="Labutti K."/>
            <person name="Salamov A."/>
            <person name="Andreopoulos B."/>
            <person name="Baker S."/>
            <person name="Barry K."/>
            <person name="Bills G."/>
            <person name="Bluhm B."/>
            <person name="Cannon C."/>
            <person name="Castanera R."/>
            <person name="Culley D."/>
            <person name="Daum C."/>
            <person name="Ezra D."/>
            <person name="Gonzalez J."/>
            <person name="Henrissat B."/>
            <person name="Kuo A."/>
            <person name="Liang C."/>
            <person name="Lipzen A."/>
            <person name="Lutzoni F."/>
            <person name="Magnuson J."/>
            <person name="Mondo S."/>
            <person name="Nolan M."/>
            <person name="Ohm R."/>
            <person name="Pangilinan J."/>
            <person name="Park H.-J."/>
            <person name="Ramirez L."/>
            <person name="Alfaro M."/>
            <person name="Sun H."/>
            <person name="Tritt A."/>
            <person name="Yoshinaga Y."/>
            <person name="Zwiers L.-H."/>
            <person name="Turgeon B."/>
            <person name="Goodwin S."/>
            <person name="Spatafora J."/>
            <person name="Crous P."/>
            <person name="Grigoriev I."/>
        </authorList>
    </citation>
    <scope>NUCLEOTIDE SEQUENCE</scope>
    <source>
        <strain evidence="1">CBS 161.51</strain>
    </source>
</reference>
<organism evidence="1 2">
    <name type="scientific">Clathrospora elynae</name>
    <dbReference type="NCBI Taxonomy" id="706981"/>
    <lineage>
        <taxon>Eukaryota</taxon>
        <taxon>Fungi</taxon>
        <taxon>Dikarya</taxon>
        <taxon>Ascomycota</taxon>
        <taxon>Pezizomycotina</taxon>
        <taxon>Dothideomycetes</taxon>
        <taxon>Pleosporomycetidae</taxon>
        <taxon>Pleosporales</taxon>
        <taxon>Diademaceae</taxon>
        <taxon>Clathrospora</taxon>
    </lineage>
</organism>
<dbReference type="EMBL" id="ML976114">
    <property type="protein sequence ID" value="KAF1938133.1"/>
    <property type="molecule type" value="Genomic_DNA"/>
</dbReference>
<dbReference type="Proteomes" id="UP000800038">
    <property type="component" value="Unassembled WGS sequence"/>
</dbReference>
<name>A0A6A5SDQ7_9PLEO</name>